<keyword evidence="1" id="KW-0472">Membrane</keyword>
<keyword evidence="3" id="KW-1185">Reference proteome</keyword>
<accession>A0A0C9XWH2</accession>
<reference evidence="3" key="2">
    <citation type="submission" date="2015-01" db="EMBL/GenBank/DDBJ databases">
        <title>Evolutionary Origins and Diversification of the Mycorrhizal Mutualists.</title>
        <authorList>
            <consortium name="DOE Joint Genome Institute"/>
            <consortium name="Mycorrhizal Genomics Consortium"/>
            <person name="Kohler A."/>
            <person name="Kuo A."/>
            <person name="Nagy L.G."/>
            <person name="Floudas D."/>
            <person name="Copeland A."/>
            <person name="Barry K.W."/>
            <person name="Cichocki N."/>
            <person name="Veneault-Fourrey C."/>
            <person name="LaButti K."/>
            <person name="Lindquist E.A."/>
            <person name="Lipzen A."/>
            <person name="Lundell T."/>
            <person name="Morin E."/>
            <person name="Murat C."/>
            <person name="Riley R."/>
            <person name="Ohm R."/>
            <person name="Sun H."/>
            <person name="Tunlid A."/>
            <person name="Henrissat B."/>
            <person name="Grigoriev I.V."/>
            <person name="Hibbett D.S."/>
            <person name="Martin F."/>
        </authorList>
    </citation>
    <scope>NUCLEOTIDE SEQUENCE [LARGE SCALE GENOMIC DNA]</scope>
    <source>
        <strain evidence="3">LaAM-08-1</strain>
    </source>
</reference>
<protein>
    <submittedName>
        <fullName evidence="2">Unplaced genomic scaffold K443scaffold_94, whole genome shotgun sequence</fullName>
    </submittedName>
</protein>
<feature type="transmembrane region" description="Helical" evidence="1">
    <location>
        <begin position="399"/>
        <end position="419"/>
    </location>
</feature>
<dbReference type="PANTHER" id="PTHR35043:SF7">
    <property type="entry name" value="TRANSCRIPTION FACTOR DOMAIN-CONTAINING PROTEIN"/>
    <property type="match status" value="1"/>
</dbReference>
<gene>
    <name evidence="2" type="ORF">K443DRAFT_7783</name>
</gene>
<dbReference type="Proteomes" id="UP000054477">
    <property type="component" value="Unassembled WGS sequence"/>
</dbReference>
<dbReference type="OrthoDB" id="9451547at2759"/>
<dbReference type="EMBL" id="KN838629">
    <property type="protein sequence ID" value="KIK00283.1"/>
    <property type="molecule type" value="Genomic_DNA"/>
</dbReference>
<evidence type="ECO:0000313" key="2">
    <source>
        <dbReference type="EMBL" id="KIK00283.1"/>
    </source>
</evidence>
<organism evidence="2 3">
    <name type="scientific">Laccaria amethystina LaAM-08-1</name>
    <dbReference type="NCBI Taxonomy" id="1095629"/>
    <lineage>
        <taxon>Eukaryota</taxon>
        <taxon>Fungi</taxon>
        <taxon>Dikarya</taxon>
        <taxon>Basidiomycota</taxon>
        <taxon>Agaricomycotina</taxon>
        <taxon>Agaricomycetes</taxon>
        <taxon>Agaricomycetidae</taxon>
        <taxon>Agaricales</taxon>
        <taxon>Agaricineae</taxon>
        <taxon>Hydnangiaceae</taxon>
        <taxon>Laccaria</taxon>
    </lineage>
</organism>
<dbReference type="STRING" id="1095629.A0A0C9XWH2"/>
<keyword evidence="1" id="KW-1133">Transmembrane helix</keyword>
<feature type="transmembrane region" description="Helical" evidence="1">
    <location>
        <begin position="367"/>
        <end position="387"/>
    </location>
</feature>
<dbReference type="AlphaFoldDB" id="A0A0C9XWH2"/>
<feature type="transmembrane region" description="Helical" evidence="1">
    <location>
        <begin position="439"/>
        <end position="463"/>
    </location>
</feature>
<evidence type="ECO:0000313" key="3">
    <source>
        <dbReference type="Proteomes" id="UP000054477"/>
    </source>
</evidence>
<dbReference type="PANTHER" id="PTHR35043">
    <property type="entry name" value="TRANSCRIPTION FACTOR DOMAIN-CONTAINING PROTEIN"/>
    <property type="match status" value="1"/>
</dbReference>
<keyword evidence="1" id="KW-0812">Transmembrane</keyword>
<dbReference type="HOGENOM" id="CLU_022883_6_1_1"/>
<name>A0A0C9XWH2_9AGAR</name>
<reference evidence="2 3" key="1">
    <citation type="submission" date="2014-04" db="EMBL/GenBank/DDBJ databases">
        <authorList>
            <consortium name="DOE Joint Genome Institute"/>
            <person name="Kuo A."/>
            <person name="Kohler A."/>
            <person name="Nagy L.G."/>
            <person name="Floudas D."/>
            <person name="Copeland A."/>
            <person name="Barry K.W."/>
            <person name="Cichocki N."/>
            <person name="Veneault-Fourrey C."/>
            <person name="LaButti K."/>
            <person name="Lindquist E.A."/>
            <person name="Lipzen A."/>
            <person name="Lundell T."/>
            <person name="Morin E."/>
            <person name="Murat C."/>
            <person name="Sun H."/>
            <person name="Tunlid A."/>
            <person name="Henrissat B."/>
            <person name="Grigoriev I.V."/>
            <person name="Hibbett D.S."/>
            <person name="Martin F."/>
            <person name="Nordberg H.P."/>
            <person name="Cantor M.N."/>
            <person name="Hua S.X."/>
        </authorList>
    </citation>
    <scope>NUCLEOTIDE SEQUENCE [LARGE SCALE GENOMIC DNA]</scope>
    <source>
        <strain evidence="2 3">LaAM-08-1</strain>
    </source>
</reference>
<evidence type="ECO:0000256" key="1">
    <source>
        <dbReference type="SAM" id="Phobius"/>
    </source>
</evidence>
<sequence length="483" mass="54638">MSILLAILYFTRNFIQVSPLPISSASDTLLPTCERVSERALWDIIQSCLTTIFACTWVSIHPNIPGSDKQWWQPVLRRAEMMAWAIIAPELIVSWAVRQRVGARKLRKRYGGLGWTKTHGHFLQMGGFVLMDRSENQGVLTPEIFASLLGEGRIDFPTITEKEILDRSKGDGLSKAQGLVTTELELATVAFAVLNAIIYYLWWHKPQGIKCPVPVYLLAEAHDPIEIPPWVREPKEPPSDSNSSVELNHFSASEERLGLDAKLGVQMKRRQNSLPPIPEMVDDLSAPDWQSPHNDESREALMSSAVRTEPYNNPVLKFIDKGIAEPAVHFITAVVSRIDDMVNQDEVKKGAKHVPAFYAFHNLHSDFTVFMVTLLVAVLFGSIHCFGWNFPFPSRAELILWRVFSAIIAVVPWVWFALSCLKELESETWFTLFWEVMEYLAYLSVLLYIIARIGLLVEAFTALRALPPGAFAKVQWTSFLPHI</sequence>
<proteinExistence type="predicted"/>